<dbReference type="PANTHER" id="PTHR35317">
    <property type="entry name" value="OS04G0629600 PROTEIN"/>
    <property type="match status" value="1"/>
</dbReference>
<dbReference type="PANTHER" id="PTHR35317:SF27">
    <property type="entry name" value="RETROVIRUS-RELATED POL POLYPROTEIN FROM TRANSPOSON TNT 1-94"/>
    <property type="match status" value="1"/>
</dbReference>
<dbReference type="Proteomes" id="UP000236291">
    <property type="component" value="Unassembled WGS sequence"/>
</dbReference>
<dbReference type="EMBL" id="ASHM01034960">
    <property type="protein sequence ID" value="PNX78905.1"/>
    <property type="molecule type" value="Genomic_DNA"/>
</dbReference>
<feature type="non-terminal residue" evidence="1">
    <location>
        <position position="119"/>
    </location>
</feature>
<reference evidence="1 2" key="1">
    <citation type="journal article" date="2014" name="Am. J. Bot.">
        <title>Genome assembly and annotation for red clover (Trifolium pratense; Fabaceae).</title>
        <authorList>
            <person name="Istvanek J."/>
            <person name="Jaros M."/>
            <person name="Krenek A."/>
            <person name="Repkova J."/>
        </authorList>
    </citation>
    <scope>NUCLEOTIDE SEQUENCE [LARGE SCALE GENOMIC DNA]</scope>
    <source>
        <strain evidence="2">cv. Tatra</strain>
        <tissue evidence="1">Young leaves</tissue>
    </source>
</reference>
<sequence length="119" mass="13738">MTESSDFLKPSIPKFDGFYDHWAMLMENLLRSKEYWSLIENGVTIAPANATPDQVQAANASKIMDMKVKNYLFQSIDRAILETILAKDTAKDIWESMRLKYNGSTKVKRAQLQVSRREF</sequence>
<evidence type="ECO:0000313" key="2">
    <source>
        <dbReference type="Proteomes" id="UP000236291"/>
    </source>
</evidence>
<accession>A0A2K3LK47</accession>
<dbReference type="Pfam" id="PF14223">
    <property type="entry name" value="Retrotran_gag_2"/>
    <property type="match status" value="1"/>
</dbReference>
<reference evidence="1 2" key="2">
    <citation type="journal article" date="2017" name="Front. Plant Sci.">
        <title>Gene Classification and Mining of Molecular Markers Useful in Red Clover (Trifolium pratense) Breeding.</title>
        <authorList>
            <person name="Istvanek J."/>
            <person name="Dluhosova J."/>
            <person name="Dluhos P."/>
            <person name="Patkova L."/>
            <person name="Nedelnik J."/>
            <person name="Repkova J."/>
        </authorList>
    </citation>
    <scope>NUCLEOTIDE SEQUENCE [LARGE SCALE GENOMIC DNA]</scope>
    <source>
        <strain evidence="2">cv. Tatra</strain>
        <tissue evidence="1">Young leaves</tissue>
    </source>
</reference>
<organism evidence="1 2">
    <name type="scientific">Trifolium pratense</name>
    <name type="common">Red clover</name>
    <dbReference type="NCBI Taxonomy" id="57577"/>
    <lineage>
        <taxon>Eukaryota</taxon>
        <taxon>Viridiplantae</taxon>
        <taxon>Streptophyta</taxon>
        <taxon>Embryophyta</taxon>
        <taxon>Tracheophyta</taxon>
        <taxon>Spermatophyta</taxon>
        <taxon>Magnoliopsida</taxon>
        <taxon>eudicotyledons</taxon>
        <taxon>Gunneridae</taxon>
        <taxon>Pentapetalae</taxon>
        <taxon>rosids</taxon>
        <taxon>fabids</taxon>
        <taxon>Fabales</taxon>
        <taxon>Fabaceae</taxon>
        <taxon>Papilionoideae</taxon>
        <taxon>50 kb inversion clade</taxon>
        <taxon>NPAAA clade</taxon>
        <taxon>Hologalegina</taxon>
        <taxon>IRL clade</taxon>
        <taxon>Trifolieae</taxon>
        <taxon>Trifolium</taxon>
    </lineage>
</organism>
<gene>
    <name evidence="1" type="ORF">L195_g034887</name>
</gene>
<name>A0A2K3LK47_TRIPR</name>
<protein>
    <submittedName>
        <fullName evidence="1">Retrovirus-related Pol polyprotein from transposon TNT 1-94</fullName>
    </submittedName>
</protein>
<dbReference type="AlphaFoldDB" id="A0A2K3LK47"/>
<evidence type="ECO:0000313" key="1">
    <source>
        <dbReference type="EMBL" id="PNX78905.1"/>
    </source>
</evidence>
<comment type="caution">
    <text evidence="1">The sequence shown here is derived from an EMBL/GenBank/DDBJ whole genome shotgun (WGS) entry which is preliminary data.</text>
</comment>
<proteinExistence type="predicted"/>